<evidence type="ECO:0000256" key="5">
    <source>
        <dbReference type="ARBA" id="ARBA00023004"/>
    </source>
</evidence>
<evidence type="ECO:0000256" key="3">
    <source>
        <dbReference type="ARBA" id="ARBA00022737"/>
    </source>
</evidence>
<proteinExistence type="predicted"/>
<protein>
    <submittedName>
        <fullName evidence="10">Formate dehydrogenase major subunit</fullName>
    </submittedName>
</protein>
<dbReference type="Gene3D" id="3.10.20.440">
    <property type="entry name" value="2Fe-2S iron-sulphur cluster binding domain, sarcosine oxidase, alpha subunit, N-terminal domain"/>
    <property type="match status" value="1"/>
</dbReference>
<feature type="domain" description="4Fe-4S ferredoxin-type" evidence="8">
    <location>
        <begin position="647"/>
        <end position="676"/>
    </location>
</feature>
<dbReference type="PANTHER" id="PTHR42783">
    <property type="entry name" value="GLUTAMATE SYNTHASE [NADPH] SMALL CHAIN"/>
    <property type="match status" value="1"/>
</dbReference>
<dbReference type="InterPro" id="IPR036188">
    <property type="entry name" value="FAD/NAD-bd_sf"/>
</dbReference>
<evidence type="ECO:0000259" key="7">
    <source>
        <dbReference type="PROSITE" id="PS51085"/>
    </source>
</evidence>
<dbReference type="CDD" id="cd00207">
    <property type="entry name" value="fer2"/>
    <property type="match status" value="1"/>
</dbReference>
<dbReference type="PROSITE" id="PS51669">
    <property type="entry name" value="4FE4S_MOW_BIS_MGD"/>
    <property type="match status" value="1"/>
</dbReference>
<dbReference type="Pfam" id="PF07992">
    <property type="entry name" value="Pyr_redox_2"/>
    <property type="match status" value="1"/>
</dbReference>
<dbReference type="GO" id="GO:0016491">
    <property type="term" value="F:oxidoreductase activity"/>
    <property type="evidence" value="ECO:0007669"/>
    <property type="project" value="UniProtKB-KW"/>
</dbReference>
<gene>
    <name evidence="10" type="ORF">SAMN02746091_00562</name>
</gene>
<dbReference type="PROSITE" id="PS51085">
    <property type="entry name" value="2FE2S_FER_2"/>
    <property type="match status" value="1"/>
</dbReference>
<dbReference type="GO" id="GO:0046872">
    <property type="term" value="F:metal ion binding"/>
    <property type="evidence" value="ECO:0007669"/>
    <property type="project" value="UniProtKB-KW"/>
</dbReference>
<dbReference type="Pfam" id="PF14691">
    <property type="entry name" value="Fer4_20"/>
    <property type="match status" value="1"/>
</dbReference>
<dbReference type="Pfam" id="PF00384">
    <property type="entry name" value="Molybdopterin"/>
    <property type="match status" value="1"/>
</dbReference>
<dbReference type="GO" id="GO:0051539">
    <property type="term" value="F:4 iron, 4 sulfur cluster binding"/>
    <property type="evidence" value="ECO:0007669"/>
    <property type="project" value="UniProtKB-KW"/>
</dbReference>
<evidence type="ECO:0000259" key="8">
    <source>
        <dbReference type="PROSITE" id="PS51379"/>
    </source>
</evidence>
<dbReference type="PRINTS" id="PR00419">
    <property type="entry name" value="ADXRDTASE"/>
</dbReference>
<dbReference type="InterPro" id="IPR028261">
    <property type="entry name" value="DPD_II"/>
</dbReference>
<evidence type="ECO:0000256" key="2">
    <source>
        <dbReference type="ARBA" id="ARBA00022723"/>
    </source>
</evidence>
<evidence type="ECO:0000313" key="11">
    <source>
        <dbReference type="Proteomes" id="UP000184423"/>
    </source>
</evidence>
<dbReference type="SUPFAM" id="SSF46548">
    <property type="entry name" value="alpha-helical ferredoxin"/>
    <property type="match status" value="1"/>
</dbReference>
<keyword evidence="6" id="KW-0411">Iron-sulfur</keyword>
<dbReference type="FunFam" id="3.30.70.20:FF:000035">
    <property type="entry name" value="Iron hydrogenase 1"/>
    <property type="match status" value="1"/>
</dbReference>
<dbReference type="InterPro" id="IPR006963">
    <property type="entry name" value="Mopterin_OxRdtase_4Fe-4S_dom"/>
</dbReference>
<dbReference type="SUPFAM" id="SSF53706">
    <property type="entry name" value="Formate dehydrogenase/DMSO reductase, domains 1-3"/>
    <property type="match status" value="1"/>
</dbReference>
<evidence type="ECO:0000259" key="9">
    <source>
        <dbReference type="PROSITE" id="PS51669"/>
    </source>
</evidence>
<reference evidence="11" key="1">
    <citation type="submission" date="2016-11" db="EMBL/GenBank/DDBJ databases">
        <authorList>
            <person name="Varghese N."/>
            <person name="Submissions S."/>
        </authorList>
    </citation>
    <scope>NUCLEOTIDE SEQUENCE [LARGE SCALE GENOMIC DNA]</scope>
    <source>
        <strain evidence="11">DSM 10124</strain>
    </source>
</reference>
<dbReference type="SMART" id="SM00926">
    <property type="entry name" value="Molybdop_Fe4S4"/>
    <property type="match status" value="1"/>
</dbReference>
<dbReference type="SUPFAM" id="SSF54292">
    <property type="entry name" value="2Fe-2S ferredoxin-like"/>
    <property type="match status" value="1"/>
</dbReference>
<dbReference type="InterPro" id="IPR036010">
    <property type="entry name" value="2Fe-2S_ferredoxin-like_sf"/>
</dbReference>
<dbReference type="InterPro" id="IPR042204">
    <property type="entry name" value="2Fe-2S-bd_N"/>
</dbReference>
<dbReference type="Gene3D" id="3.50.50.60">
    <property type="entry name" value="FAD/NAD(P)-binding domain"/>
    <property type="match status" value="2"/>
</dbReference>
<dbReference type="PROSITE" id="PS00198">
    <property type="entry name" value="4FE4S_FER_1"/>
    <property type="match status" value="1"/>
</dbReference>
<dbReference type="NCBIfam" id="NF009410">
    <property type="entry name" value="PRK12771.1"/>
    <property type="match status" value="1"/>
</dbReference>
<evidence type="ECO:0000313" key="10">
    <source>
        <dbReference type="EMBL" id="SHE51577.1"/>
    </source>
</evidence>
<dbReference type="InterPro" id="IPR017900">
    <property type="entry name" value="4Fe4S_Fe_S_CS"/>
</dbReference>
<dbReference type="PROSITE" id="PS51379">
    <property type="entry name" value="4FE4S_FER_2"/>
    <property type="match status" value="2"/>
</dbReference>
<accession>A0A1M4U4W3</accession>
<feature type="domain" description="2Fe-2S ferredoxin-type" evidence="7">
    <location>
        <begin position="2"/>
        <end position="80"/>
    </location>
</feature>
<dbReference type="RefSeq" id="WP_242947335.1">
    <property type="nucleotide sequence ID" value="NZ_FQVG01000006.1"/>
</dbReference>
<dbReference type="InterPro" id="IPR006656">
    <property type="entry name" value="Mopterin_OxRdtase"/>
</dbReference>
<dbReference type="SUPFAM" id="SSF54862">
    <property type="entry name" value="4Fe-4S ferredoxins"/>
    <property type="match status" value="1"/>
</dbReference>
<dbReference type="Gene3D" id="3.40.50.740">
    <property type="match status" value="2"/>
</dbReference>
<name>A0A1M4U4W3_9CLOT</name>
<dbReference type="Gene3D" id="3.30.70.20">
    <property type="match status" value="1"/>
</dbReference>
<feature type="domain" description="4Fe-4S Mo/W bis-MGD-type" evidence="9">
    <location>
        <begin position="685"/>
        <end position="738"/>
    </location>
</feature>
<dbReference type="Pfam" id="PF04879">
    <property type="entry name" value="Molybdop_Fe4S4"/>
    <property type="match status" value="1"/>
</dbReference>
<keyword evidence="11" id="KW-1185">Reference proteome</keyword>
<keyword evidence="4" id="KW-0560">Oxidoreductase</keyword>
<dbReference type="Pfam" id="PF12838">
    <property type="entry name" value="Fer4_7"/>
    <property type="match status" value="1"/>
</dbReference>
<dbReference type="Gene3D" id="2.20.25.90">
    <property type="entry name" value="ADC-like domains"/>
    <property type="match status" value="1"/>
</dbReference>
<dbReference type="Gene3D" id="1.10.1060.10">
    <property type="entry name" value="Alpha-helical ferredoxin"/>
    <property type="match status" value="1"/>
</dbReference>
<dbReference type="InterPro" id="IPR023753">
    <property type="entry name" value="FAD/NAD-binding_dom"/>
</dbReference>
<dbReference type="InterPro" id="IPR001041">
    <property type="entry name" value="2Fe-2S_ferredoxin-type"/>
</dbReference>
<evidence type="ECO:0000256" key="1">
    <source>
        <dbReference type="ARBA" id="ARBA00022485"/>
    </source>
</evidence>
<dbReference type="Pfam" id="PF13510">
    <property type="entry name" value="Fer2_4"/>
    <property type="match status" value="1"/>
</dbReference>
<keyword evidence="2" id="KW-0479">Metal-binding</keyword>
<evidence type="ECO:0000256" key="6">
    <source>
        <dbReference type="ARBA" id="ARBA00023014"/>
    </source>
</evidence>
<keyword evidence="3" id="KW-0677">Repeat</keyword>
<keyword evidence="5" id="KW-0408">Iron</keyword>
<dbReference type="InterPro" id="IPR009051">
    <property type="entry name" value="Helical_ferredxn"/>
</dbReference>
<sequence>MSLIRVNINNREITTTDDKTILQIALENGIDIPNLCYSQNTKPYGSCGLCVVEVEGSPKLVRACSTFPSDGMIIRTDTKRTIAARKTALELLSSDHRGDCRPPCVNACPAHTDCQGYVGLIANGQYDEAIKLVKKVIPLPASIGRVCPHPCESECRRGKVDKPIAIADLKRYIGEIDINKGPFVPEVKPSTGKRVAIIGGGPAGISCAYFLSMEGHKVVIYEAQPHPGGMLRYGIPQYRLPKELLDAEINTLTKMGVEIICNTKLGEDITLSYLKKNYDAVFIAIGAWASTPLNCPGEELDGVMGGIEFLRRATLSEPIYLGDKVVVIGGGNTAMDVARTAVRLGAKSVQVLYRRTKEEMPAEEIEVKEAEEEGVEFTFLVAPIEIIGDGKRATAIRCQRMMLGEPDKSGRRKPIPIEGDEITFEADLIISAIGQKVNPECVKELETTKWGTISVNPNNFKTSMEGIFAGGEAVTGPKIAIEAIAQGKNAAYVIDNYLKGEEVSVPNPCYIVQDDLTEEDFKKYSREERQEQYVLPSSERKISFRPISKALTKEQAIKEASRCLECGCHDYFECKLVNYLQKYNIKVDRIKGEKHKRDLNDTHPFILRNPDKCILCGLCYRTCEEVMGITALGLKGRGFNSEVIPEFNLPLNQSSCISCGQCVDVCPTGALIDRAAVNKQVPVEFDEVHSVCSYCGAGCEVVYQSKGDLVFKTLPNKEKAGVLCARGRFGTEHINSNLRLKTPFVFCENAESKVSIDEALSLLSKKLKLIEGQYGKDSIGILVSPKFTNEEAFVLRKIAEKLNTKYIGSMAMKNAVLEKIFGYDASTNSYDELFSTKLIVSFGDVAENHPAFATRLKNAANKVKLVSINSNDSRIKEWSNKFYKVDNNLDFLKGFIKSIIEEHINEKEAKNSCNNFDALKEFIKDVKVTTEAKEFANIYAQAKKTIIVVDEDTTSEASLMLLADALSLCKKVGKPHSGIILLRSKANTQGFIDMGINMSGDEILKEVENGQIKGLVVIGEDIYNDYSNVLKNLKLLATFDLFETDTTKNSNIVIPIASSAEGCGTYTNSCRKVQKLNRAIEPLLGTDNLCIFLKLAYNLGIQLKNIEDIVENISKEIPYYKGFNKVYDKLQNVFVPLNSSKGVQVLHTDGFNTEDKKSVLIFKEDRAMFHDKKVYDTVEKDFYNFAHKNNIKI</sequence>
<organism evidence="10 11">
    <name type="scientific">Caloramator proteoclasticus DSM 10124</name>
    <dbReference type="NCBI Taxonomy" id="1121262"/>
    <lineage>
        <taxon>Bacteria</taxon>
        <taxon>Bacillati</taxon>
        <taxon>Bacillota</taxon>
        <taxon>Clostridia</taxon>
        <taxon>Eubacteriales</taxon>
        <taxon>Clostridiaceae</taxon>
        <taxon>Caloramator</taxon>
    </lineage>
</organism>
<dbReference type="SUPFAM" id="SSF51971">
    <property type="entry name" value="Nucleotide-binding domain"/>
    <property type="match status" value="1"/>
</dbReference>
<dbReference type="PANTHER" id="PTHR42783:SF3">
    <property type="entry name" value="GLUTAMATE SYNTHASE [NADPH] SMALL CHAIN-RELATED"/>
    <property type="match status" value="1"/>
</dbReference>
<feature type="domain" description="4Fe-4S ferredoxin-type" evidence="8">
    <location>
        <begin position="604"/>
        <end position="632"/>
    </location>
</feature>
<dbReference type="AlphaFoldDB" id="A0A1M4U4W3"/>
<dbReference type="Proteomes" id="UP000184423">
    <property type="component" value="Unassembled WGS sequence"/>
</dbReference>
<evidence type="ECO:0000256" key="4">
    <source>
        <dbReference type="ARBA" id="ARBA00023002"/>
    </source>
</evidence>
<dbReference type="Gene3D" id="3.40.228.10">
    <property type="entry name" value="Dimethylsulfoxide Reductase, domain 2"/>
    <property type="match status" value="1"/>
</dbReference>
<dbReference type="InterPro" id="IPR017896">
    <property type="entry name" value="4Fe4S_Fe-S-bd"/>
</dbReference>
<dbReference type="EMBL" id="FQVG01000006">
    <property type="protein sequence ID" value="SHE51577.1"/>
    <property type="molecule type" value="Genomic_DNA"/>
</dbReference>
<keyword evidence="1" id="KW-0004">4Fe-4S</keyword>